<keyword evidence="9 15" id="KW-0249">Electron transport</keyword>
<geneLocation type="mitochondrion" evidence="16"/>
<keyword evidence="5 15" id="KW-0813">Transport</keyword>
<dbReference type="GO" id="GO:0008137">
    <property type="term" value="F:NADH dehydrogenase (ubiquinone) activity"/>
    <property type="evidence" value="ECO:0007669"/>
    <property type="project" value="UniProtKB-UniRule"/>
</dbReference>
<name>A0A9E8D083_9ECHI</name>
<dbReference type="RefSeq" id="YP_010570400.1">
    <property type="nucleotide sequence ID" value="NC_068735.1"/>
</dbReference>
<gene>
    <name evidence="16" type="primary">ND6</name>
</gene>
<dbReference type="InterPro" id="IPR042106">
    <property type="entry name" value="Nuo/plastoQ_OxRdtase_6_NuoJ"/>
</dbReference>
<dbReference type="GeneID" id="76815558"/>
<keyword evidence="11 15" id="KW-0520">NAD</keyword>
<comment type="subcellular location">
    <subcellularLocation>
        <location evidence="1 15">Mitochondrion membrane</location>
        <topology evidence="1 15">Multi-pass membrane protein</topology>
    </subcellularLocation>
</comment>
<dbReference type="PANTHER" id="PTHR11435">
    <property type="entry name" value="NADH UBIQUINONE OXIDOREDUCTASE SUBUNIT ND6"/>
    <property type="match status" value="1"/>
</dbReference>
<organism evidence="16">
    <name type="scientific">Ophiophthalmus serratus</name>
    <dbReference type="NCBI Taxonomy" id="2993811"/>
    <lineage>
        <taxon>Eukaryota</taxon>
        <taxon>Metazoa</taxon>
        <taxon>Echinodermata</taxon>
        <taxon>Eleutherozoa</taxon>
        <taxon>Asterozoa</taxon>
        <taxon>Ophiuroidea</taxon>
        <taxon>Myophiuroidea</taxon>
        <taxon>Metophiurida</taxon>
        <taxon>Ophintegrida</taxon>
        <taxon>Amphilepidida</taxon>
        <taxon>Ophiurina</taxon>
        <taxon>Ophiacanthidae</taxon>
        <taxon>Ophiophthalmus</taxon>
    </lineage>
</organism>
<evidence type="ECO:0000256" key="9">
    <source>
        <dbReference type="ARBA" id="ARBA00022982"/>
    </source>
</evidence>
<keyword evidence="7 15" id="KW-0812">Transmembrane</keyword>
<feature type="transmembrane region" description="Helical" evidence="15">
    <location>
        <begin position="47"/>
        <end position="66"/>
    </location>
</feature>
<dbReference type="InterPro" id="IPR001457">
    <property type="entry name" value="NADH_UbQ/plastoQ_OxRdtase_su6"/>
</dbReference>
<keyword evidence="6 15" id="KW-0679">Respiratory chain</keyword>
<evidence type="ECO:0000256" key="1">
    <source>
        <dbReference type="ARBA" id="ARBA00004225"/>
    </source>
</evidence>
<evidence type="ECO:0000256" key="14">
    <source>
        <dbReference type="ARBA" id="ARBA00049551"/>
    </source>
</evidence>
<dbReference type="AlphaFoldDB" id="A0A9E8D083"/>
<sequence length="161" mass="18003">MLNLFFSCLTMGSLILFFSSSPYFGVFGVLIQAISFALILSVLGCPFFGLLIILIYIGGLLIVFLFSTILSAEGHPNINTSEVFLFWGSINFLFFINNNNNNNNLFNNIFDFNSLSGECNFGELFGILSLFTLSLGLFLLIALISILYISFEHSRANIRYL</sequence>
<evidence type="ECO:0000256" key="10">
    <source>
        <dbReference type="ARBA" id="ARBA00022989"/>
    </source>
</evidence>
<keyword evidence="13 15" id="KW-0472">Membrane</keyword>
<keyword evidence="8 15" id="KW-1278">Translocase</keyword>
<evidence type="ECO:0000256" key="11">
    <source>
        <dbReference type="ARBA" id="ARBA00023027"/>
    </source>
</evidence>
<keyword evidence="12 15" id="KW-0496">Mitochondrion</keyword>
<evidence type="ECO:0000256" key="4">
    <source>
        <dbReference type="ARBA" id="ARBA00021095"/>
    </source>
</evidence>
<dbReference type="Pfam" id="PF00499">
    <property type="entry name" value="Oxidored_q3"/>
    <property type="match status" value="1"/>
</dbReference>
<dbReference type="GO" id="GO:0031966">
    <property type="term" value="C:mitochondrial membrane"/>
    <property type="evidence" value="ECO:0007669"/>
    <property type="project" value="UniProtKB-SubCell"/>
</dbReference>
<dbReference type="CTD" id="4541"/>
<evidence type="ECO:0000256" key="6">
    <source>
        <dbReference type="ARBA" id="ARBA00022660"/>
    </source>
</evidence>
<reference evidence="16" key="1">
    <citation type="submission" date="2022-09" db="EMBL/GenBank/DDBJ databases">
        <title>Strategy of Micro-environmental Adaptation to Cold Seep among Different Brittle Stars Colonization.</title>
        <authorList>
            <person name="Ma S."/>
        </authorList>
    </citation>
    <scope>NUCLEOTIDE SEQUENCE</scope>
</reference>
<comment type="similarity">
    <text evidence="2 15">Belongs to the complex I subunit 6 family.</text>
</comment>
<dbReference type="PANTHER" id="PTHR11435:SF1">
    <property type="entry name" value="NADH-UBIQUINONE OXIDOREDUCTASE CHAIN 6"/>
    <property type="match status" value="1"/>
</dbReference>
<evidence type="ECO:0000256" key="13">
    <source>
        <dbReference type="ARBA" id="ARBA00023136"/>
    </source>
</evidence>
<keyword evidence="15" id="KW-0830">Ubiquinone</keyword>
<dbReference type="EMBL" id="OP432684">
    <property type="protein sequence ID" value="UZG65888.1"/>
    <property type="molecule type" value="Genomic_DNA"/>
</dbReference>
<evidence type="ECO:0000256" key="3">
    <source>
        <dbReference type="ARBA" id="ARBA00012944"/>
    </source>
</evidence>
<comment type="catalytic activity">
    <reaction evidence="14 15">
        <text>a ubiquinone + NADH + 5 H(+)(in) = a ubiquinol + NAD(+) + 4 H(+)(out)</text>
        <dbReference type="Rhea" id="RHEA:29091"/>
        <dbReference type="Rhea" id="RHEA-COMP:9565"/>
        <dbReference type="Rhea" id="RHEA-COMP:9566"/>
        <dbReference type="ChEBI" id="CHEBI:15378"/>
        <dbReference type="ChEBI" id="CHEBI:16389"/>
        <dbReference type="ChEBI" id="CHEBI:17976"/>
        <dbReference type="ChEBI" id="CHEBI:57540"/>
        <dbReference type="ChEBI" id="CHEBI:57945"/>
        <dbReference type="EC" id="7.1.1.2"/>
    </reaction>
</comment>
<feature type="transmembrane region" description="Helical" evidence="15">
    <location>
        <begin position="124"/>
        <end position="151"/>
    </location>
</feature>
<evidence type="ECO:0000313" key="16">
    <source>
        <dbReference type="EMBL" id="UZG65888.1"/>
    </source>
</evidence>
<dbReference type="InterPro" id="IPR050269">
    <property type="entry name" value="ComplexI_Subunit6"/>
</dbReference>
<dbReference type="Gene3D" id="1.20.120.1200">
    <property type="entry name" value="NADH-ubiquinone/plastoquinone oxidoreductase chain 6, subunit NuoJ"/>
    <property type="match status" value="1"/>
</dbReference>
<evidence type="ECO:0000256" key="15">
    <source>
        <dbReference type="RuleBase" id="RU004430"/>
    </source>
</evidence>
<comment type="function">
    <text evidence="15">Core subunit of the mitochondrial membrane respiratory chain NADH dehydrogenase (Complex I) which catalyzes electron transfer from NADH through the respiratory chain, using ubiquinone as an electron acceptor. Essential for the catalytic activity and assembly of complex I.</text>
</comment>
<accession>A0A9E8D083</accession>
<evidence type="ECO:0000256" key="5">
    <source>
        <dbReference type="ARBA" id="ARBA00022448"/>
    </source>
</evidence>
<evidence type="ECO:0000256" key="12">
    <source>
        <dbReference type="ARBA" id="ARBA00023128"/>
    </source>
</evidence>
<evidence type="ECO:0000256" key="8">
    <source>
        <dbReference type="ARBA" id="ARBA00022967"/>
    </source>
</evidence>
<proteinExistence type="inferred from homology"/>
<evidence type="ECO:0000256" key="7">
    <source>
        <dbReference type="ARBA" id="ARBA00022692"/>
    </source>
</evidence>
<keyword evidence="10 15" id="KW-1133">Transmembrane helix</keyword>
<protein>
    <recommendedName>
        <fullName evidence="4 15">NADH-ubiquinone oxidoreductase chain 6</fullName>
        <ecNumber evidence="3 15">7.1.1.2</ecNumber>
    </recommendedName>
</protein>
<dbReference type="EC" id="7.1.1.2" evidence="3 15"/>
<evidence type="ECO:0000256" key="2">
    <source>
        <dbReference type="ARBA" id="ARBA00005698"/>
    </source>
</evidence>